<accession>A0A366XUE2</accession>
<dbReference type="OrthoDB" id="2716151at2"/>
<organism evidence="1 2">
    <name type="scientific">Bacillus taeanensis</name>
    <dbReference type="NCBI Taxonomy" id="273032"/>
    <lineage>
        <taxon>Bacteria</taxon>
        <taxon>Bacillati</taxon>
        <taxon>Bacillota</taxon>
        <taxon>Bacilli</taxon>
        <taxon>Bacillales</taxon>
        <taxon>Bacillaceae</taxon>
        <taxon>Bacillus</taxon>
    </lineage>
</organism>
<evidence type="ECO:0000313" key="2">
    <source>
        <dbReference type="Proteomes" id="UP000253314"/>
    </source>
</evidence>
<dbReference type="EMBL" id="QOCW01000007">
    <property type="protein sequence ID" value="RBW69990.1"/>
    <property type="molecule type" value="Genomic_DNA"/>
</dbReference>
<dbReference type="AlphaFoldDB" id="A0A366XUE2"/>
<protein>
    <submittedName>
        <fullName evidence="1">DUF2642 domain-containing protein</fullName>
    </submittedName>
</protein>
<name>A0A366XUE2_9BACI</name>
<sequence>MKSMRNYIGEQVKLEVSGKSRHKGVLVDIGSDIIVLFNGEDFLYIPFVHIQNFQLNTEENEEIKVTGEAPINKQSEEISLRKVLNNARGVFAEIFVTGNQSIHGYVTSVLNNYFVFYSPVYQTMFIPLNHLKWLIPYNQNQTPYKLTNQHFLVNPSNLTLARTFDEQLKKLVGKIVVFDLGGNAAKIGQLQMIENNFVHLISAREKVIYLNIHHIKTVHLPT</sequence>
<dbReference type="RefSeq" id="WP_113805746.1">
    <property type="nucleotide sequence ID" value="NZ_QOCW01000007.1"/>
</dbReference>
<dbReference type="Proteomes" id="UP000253314">
    <property type="component" value="Unassembled WGS sequence"/>
</dbReference>
<keyword evidence="2" id="KW-1185">Reference proteome</keyword>
<proteinExistence type="predicted"/>
<reference evidence="1 2" key="1">
    <citation type="submission" date="2018-07" db="EMBL/GenBank/DDBJ databases">
        <title>Lottiidibacillus patelloidae gen. nov., sp. nov., isolated from the intestinal tract of a marine limpet and the reclassification of B. taeanensis BH030017T, B. algicola KMM 3737T and B. hwajinpoensis SW-72T as genus Lottiidibacillus.</title>
        <authorList>
            <person name="Liu R."/>
            <person name="Huang Z."/>
        </authorList>
    </citation>
    <scope>NUCLEOTIDE SEQUENCE [LARGE SCALE GENOMIC DNA]</scope>
    <source>
        <strain evidence="1 2">BH030017</strain>
    </source>
</reference>
<comment type="caution">
    <text evidence="1">The sequence shown here is derived from an EMBL/GenBank/DDBJ whole genome shotgun (WGS) entry which is preliminary data.</text>
</comment>
<gene>
    <name evidence="1" type="ORF">DS031_09060</name>
</gene>
<evidence type="ECO:0000313" key="1">
    <source>
        <dbReference type="EMBL" id="RBW69990.1"/>
    </source>
</evidence>